<dbReference type="SUPFAM" id="SSF51230">
    <property type="entry name" value="Single hybrid motif"/>
    <property type="match status" value="1"/>
</dbReference>
<evidence type="ECO:0000256" key="4">
    <source>
        <dbReference type="ARBA" id="ARBA00022912"/>
    </source>
</evidence>
<dbReference type="Gene3D" id="3.40.50.1000">
    <property type="entry name" value="HAD superfamily/HAD-like"/>
    <property type="match status" value="1"/>
</dbReference>
<feature type="compositionally biased region" description="Basic and acidic residues" evidence="10">
    <location>
        <begin position="505"/>
        <end position="520"/>
    </location>
</feature>
<evidence type="ECO:0000259" key="11">
    <source>
        <dbReference type="PROSITE" id="PS50172"/>
    </source>
</evidence>
<dbReference type="InterPro" id="IPR011053">
    <property type="entry name" value="Single_hybrid_motif"/>
</dbReference>
<dbReference type="InterPro" id="IPR036412">
    <property type="entry name" value="HAD-like_sf"/>
</dbReference>
<dbReference type="GO" id="GO:0008420">
    <property type="term" value="F:RNA polymerase II CTD heptapeptide repeat phosphatase activity"/>
    <property type="evidence" value="ECO:0007669"/>
    <property type="project" value="UniProtKB-UniRule"/>
</dbReference>
<feature type="compositionally biased region" description="Basic and acidic residues" evidence="10">
    <location>
        <begin position="367"/>
        <end position="395"/>
    </location>
</feature>
<accession>A0A2T7NJS2</accession>
<dbReference type="EC" id="3.1.3.16" evidence="2 9"/>
<dbReference type="PANTHER" id="PTHR23081">
    <property type="entry name" value="RNA POLYMERASE II CTD PHOSPHATASE"/>
    <property type="match status" value="1"/>
</dbReference>
<dbReference type="Proteomes" id="UP000245119">
    <property type="component" value="Linkage Group LG12"/>
</dbReference>
<keyword evidence="14" id="KW-1185">Reference proteome</keyword>
<dbReference type="SMART" id="SM00577">
    <property type="entry name" value="CPDc"/>
    <property type="match status" value="1"/>
</dbReference>
<reference evidence="13 14" key="1">
    <citation type="submission" date="2018-04" db="EMBL/GenBank/DDBJ databases">
        <title>The genome of golden apple snail Pomacea canaliculata provides insight into stress tolerance and invasive adaptation.</title>
        <authorList>
            <person name="Liu C."/>
            <person name="Liu B."/>
            <person name="Ren Y."/>
            <person name="Zhang Y."/>
            <person name="Wang H."/>
            <person name="Li S."/>
            <person name="Jiang F."/>
            <person name="Yin L."/>
            <person name="Zhang G."/>
            <person name="Qian W."/>
            <person name="Fan W."/>
        </authorList>
    </citation>
    <scope>NUCLEOTIDE SEQUENCE [LARGE SCALE GENOMIC DNA]</scope>
    <source>
        <strain evidence="13">SZHN2017</strain>
        <tissue evidence="13">Muscle</tissue>
    </source>
</reference>
<dbReference type="Pfam" id="PF26077">
    <property type="entry name" value="BSH_Fcp1"/>
    <property type="match status" value="1"/>
</dbReference>
<dbReference type="InterPro" id="IPR023214">
    <property type="entry name" value="HAD_sf"/>
</dbReference>
<comment type="caution">
    <text evidence="13">The sequence shown here is derived from an EMBL/GenBank/DDBJ whole genome shotgun (WGS) entry which is preliminary data.</text>
</comment>
<dbReference type="InterPro" id="IPR039189">
    <property type="entry name" value="Fcp1"/>
</dbReference>
<dbReference type="Pfam" id="PF03031">
    <property type="entry name" value="NIF"/>
    <property type="match status" value="1"/>
</dbReference>
<evidence type="ECO:0000256" key="8">
    <source>
        <dbReference type="ARBA" id="ARBA00048336"/>
    </source>
</evidence>
<dbReference type="GO" id="GO:0005634">
    <property type="term" value="C:nucleus"/>
    <property type="evidence" value="ECO:0007669"/>
    <property type="project" value="UniProtKB-SubCell"/>
</dbReference>
<dbReference type="FunFam" id="3.40.50.10190:FF:000007">
    <property type="entry name" value="RNA polymerase II subunit A C-terminal domain phosphatase"/>
    <property type="match status" value="1"/>
</dbReference>
<organism evidence="13 14">
    <name type="scientific">Pomacea canaliculata</name>
    <name type="common">Golden apple snail</name>
    <dbReference type="NCBI Taxonomy" id="400727"/>
    <lineage>
        <taxon>Eukaryota</taxon>
        <taxon>Metazoa</taxon>
        <taxon>Spiralia</taxon>
        <taxon>Lophotrochozoa</taxon>
        <taxon>Mollusca</taxon>
        <taxon>Gastropoda</taxon>
        <taxon>Caenogastropoda</taxon>
        <taxon>Architaenioglossa</taxon>
        <taxon>Ampullarioidea</taxon>
        <taxon>Ampullariidae</taxon>
        <taxon>Pomacea</taxon>
    </lineage>
</organism>
<evidence type="ECO:0000256" key="9">
    <source>
        <dbReference type="RuleBase" id="RU366066"/>
    </source>
</evidence>
<feature type="compositionally biased region" description="Low complexity" evidence="10">
    <location>
        <begin position="599"/>
        <end position="608"/>
    </location>
</feature>
<comment type="function">
    <text evidence="9">This promotes the activity of RNA polymerase II.</text>
</comment>
<dbReference type="AlphaFoldDB" id="A0A2T7NJS2"/>
<dbReference type="EMBL" id="PZQS01000012">
    <property type="protein sequence ID" value="PVD21414.1"/>
    <property type="molecule type" value="Genomic_DNA"/>
</dbReference>
<dbReference type="InterPro" id="IPR004274">
    <property type="entry name" value="FCP1_dom"/>
</dbReference>
<feature type="region of interest" description="Disordered" evidence="10">
    <location>
        <begin position="599"/>
        <end position="629"/>
    </location>
</feature>
<evidence type="ECO:0000256" key="3">
    <source>
        <dbReference type="ARBA" id="ARBA00022801"/>
    </source>
</evidence>
<dbReference type="Gene3D" id="2.40.50.100">
    <property type="match status" value="1"/>
</dbReference>
<keyword evidence="3 9" id="KW-0378">Hydrolase</keyword>
<evidence type="ECO:0000313" key="13">
    <source>
        <dbReference type="EMBL" id="PVD21414.1"/>
    </source>
</evidence>
<dbReference type="SUPFAM" id="SSF52113">
    <property type="entry name" value="BRCT domain"/>
    <property type="match status" value="1"/>
</dbReference>
<dbReference type="STRING" id="400727.A0A2T7NJS2"/>
<dbReference type="PROSITE" id="PS50172">
    <property type="entry name" value="BRCT"/>
    <property type="match status" value="1"/>
</dbReference>
<evidence type="ECO:0000313" key="14">
    <source>
        <dbReference type="Proteomes" id="UP000245119"/>
    </source>
</evidence>
<comment type="catalytic activity">
    <reaction evidence="7 9">
        <text>O-phospho-L-seryl-[protein] + H2O = L-seryl-[protein] + phosphate</text>
        <dbReference type="Rhea" id="RHEA:20629"/>
        <dbReference type="Rhea" id="RHEA-COMP:9863"/>
        <dbReference type="Rhea" id="RHEA-COMP:11604"/>
        <dbReference type="ChEBI" id="CHEBI:15377"/>
        <dbReference type="ChEBI" id="CHEBI:29999"/>
        <dbReference type="ChEBI" id="CHEBI:43474"/>
        <dbReference type="ChEBI" id="CHEBI:83421"/>
        <dbReference type="EC" id="3.1.3.16"/>
    </reaction>
</comment>
<gene>
    <name evidence="13" type="ORF">C0Q70_19587</name>
</gene>
<evidence type="ECO:0000259" key="12">
    <source>
        <dbReference type="PROSITE" id="PS50969"/>
    </source>
</evidence>
<evidence type="ECO:0000256" key="2">
    <source>
        <dbReference type="ARBA" id="ARBA00013081"/>
    </source>
</evidence>
<feature type="region of interest" description="Disordered" evidence="10">
    <location>
        <begin position="340"/>
        <end position="482"/>
    </location>
</feature>
<dbReference type="InterPro" id="IPR011947">
    <property type="entry name" value="FCP1_euk"/>
</dbReference>
<dbReference type="PANTHER" id="PTHR23081:SF36">
    <property type="entry name" value="RNA POLYMERASE II SUBUNIT A C-TERMINAL DOMAIN PHOSPHATASE"/>
    <property type="match status" value="1"/>
</dbReference>
<evidence type="ECO:0000256" key="1">
    <source>
        <dbReference type="ARBA" id="ARBA00004123"/>
    </source>
</evidence>
<dbReference type="PROSITE" id="PS50969">
    <property type="entry name" value="FCP1"/>
    <property type="match status" value="1"/>
</dbReference>
<evidence type="ECO:0000256" key="7">
    <source>
        <dbReference type="ARBA" id="ARBA00047761"/>
    </source>
</evidence>
<protein>
    <recommendedName>
        <fullName evidence="6 9">RNA polymerase II subunit A C-terminal domain phosphatase</fullName>
        <ecNumber evidence="2 9">3.1.3.16</ecNumber>
    </recommendedName>
</protein>
<keyword evidence="4" id="KW-0904">Protein phosphatase</keyword>
<dbReference type="InterPro" id="IPR058785">
    <property type="entry name" value="BSH_FCP1"/>
</dbReference>
<dbReference type="OrthoDB" id="10249888at2759"/>
<dbReference type="CDD" id="cd07521">
    <property type="entry name" value="HAD_FCP1-like"/>
    <property type="match status" value="1"/>
</dbReference>
<evidence type="ECO:0000256" key="5">
    <source>
        <dbReference type="ARBA" id="ARBA00023242"/>
    </source>
</evidence>
<feature type="compositionally biased region" description="Basic and acidic residues" evidence="10">
    <location>
        <begin position="530"/>
        <end position="542"/>
    </location>
</feature>
<keyword evidence="5 9" id="KW-0539">Nucleus</keyword>
<comment type="catalytic activity">
    <reaction evidence="8 9">
        <text>O-phospho-L-threonyl-[protein] + H2O = L-threonyl-[protein] + phosphate</text>
        <dbReference type="Rhea" id="RHEA:47004"/>
        <dbReference type="Rhea" id="RHEA-COMP:11060"/>
        <dbReference type="Rhea" id="RHEA-COMP:11605"/>
        <dbReference type="ChEBI" id="CHEBI:15377"/>
        <dbReference type="ChEBI" id="CHEBI:30013"/>
        <dbReference type="ChEBI" id="CHEBI:43474"/>
        <dbReference type="ChEBI" id="CHEBI:61977"/>
        <dbReference type="EC" id="3.1.3.16"/>
    </reaction>
</comment>
<feature type="region of interest" description="Disordered" evidence="10">
    <location>
        <begin position="505"/>
        <end position="542"/>
    </location>
</feature>
<evidence type="ECO:0000256" key="10">
    <source>
        <dbReference type="SAM" id="MobiDB-lite"/>
    </source>
</evidence>
<dbReference type="NCBIfam" id="TIGR02250">
    <property type="entry name" value="FCP1_euk"/>
    <property type="match status" value="1"/>
</dbReference>
<dbReference type="SMART" id="SM00292">
    <property type="entry name" value="BRCT"/>
    <property type="match status" value="1"/>
</dbReference>
<name>A0A2T7NJS2_POMCA</name>
<dbReference type="Pfam" id="PF00533">
    <property type="entry name" value="BRCT"/>
    <property type="match status" value="1"/>
</dbReference>
<dbReference type="InterPro" id="IPR036420">
    <property type="entry name" value="BRCT_dom_sf"/>
</dbReference>
<proteinExistence type="predicted"/>
<evidence type="ECO:0000256" key="6">
    <source>
        <dbReference type="ARBA" id="ARBA00040602"/>
    </source>
</evidence>
<dbReference type="Gene3D" id="3.40.50.10190">
    <property type="entry name" value="BRCT domain"/>
    <property type="match status" value="1"/>
</dbReference>
<feature type="domain" description="FCP1 homology" evidence="12">
    <location>
        <begin position="151"/>
        <end position="324"/>
    </location>
</feature>
<feature type="compositionally biased region" description="Basic and acidic residues" evidence="10">
    <location>
        <begin position="463"/>
        <end position="473"/>
    </location>
</feature>
<dbReference type="CDD" id="cd17729">
    <property type="entry name" value="BRCT_CTDP1"/>
    <property type="match status" value="1"/>
</dbReference>
<dbReference type="InterPro" id="IPR001357">
    <property type="entry name" value="BRCT_dom"/>
</dbReference>
<feature type="domain" description="BRCT" evidence="11">
    <location>
        <begin position="660"/>
        <end position="748"/>
    </location>
</feature>
<sequence length="836" mass="92440">MAASVTQVLSPANCAIKIVTWKVKKDSTVMKGSVLALYEPQEDNASKALIKLKASESGIVNEIFVEAGSISPPGSLLLNLRPQNSGGCTHPTVMKDMCADCGADLRREAGVAGERKTSVAASVAMVHNIPELIISKEQALELGKEDEQRLLRTRKLVLLVDLDQTLIHTTNDDIPPNLKLSWEERMFTISSFGKALILFGIIHAYGHTQENSWRRSPNFYELHICTFGVRLYAHTVARLIDPDEKFFSHRILSRDECFDPLSKTANLKALFPCGDSMVCIIDDREDVWNFAPNLVHVKPYRFFQGITPETDISGSSEECILQKVARSEGDVTVPEEVPLKSISSVRGEESGTEITVDTPEGGTGDSSKCEKMMEIDEIAEPKKSSEESDQKDLKSEQTSGECAVKSAEMQNQVSEDLSLSSDSDEDSGDMLASVDNRRQEESAQASGRIDEKNNESEIDINIVEDKKSDKSKDSTGIGNINNNHLTSQEVLQIPLAVDSCEPNVKKEITPTGDEKNRPVDDFTDTNKMSSSDKEHPQEKDESIEWDDNDDYLLHLEDILTRIHKAFYTMYDESLNKGSISNQAKTSIFNVASVSTISSDSSSVDTVDTPATHAETSAMPSKDATVPSASSSADSSIPLFSSSSLFPNQPLPDLKSIIPYVKRKTLRGCNIVFSGLVPLNTPLEKSQAYIVARALGANVQPDIVDAKQVGSKELATTHLVAAKPGTSKHKVALRVGKIHIVSSDWLWACSERWENCDPCLFPLSKDSANSNLISVIPEKGLKLDNKQKCLKRMSNNDEVWDEGREETVNFEQNKRQKMEDNVQRSEGWQLWHRLKQN</sequence>
<comment type="subcellular location">
    <subcellularLocation>
        <location evidence="1 9">Nucleus</location>
    </subcellularLocation>
</comment>
<dbReference type="SUPFAM" id="SSF56784">
    <property type="entry name" value="HAD-like"/>
    <property type="match status" value="1"/>
</dbReference>